<feature type="domain" description="Acyl-CoA dehydrogenase/oxidase C-terminal" evidence="7">
    <location>
        <begin position="251"/>
        <end position="400"/>
    </location>
</feature>
<dbReference type="AlphaFoldDB" id="A0A369V4M2"/>
<dbReference type="Pfam" id="PF02770">
    <property type="entry name" value="Acyl-CoA_dh_M"/>
    <property type="match status" value="1"/>
</dbReference>
<reference evidence="9 10" key="1">
    <citation type="submission" date="2018-07" db="EMBL/GenBank/DDBJ databases">
        <title>Genome guided investigation of antibiotics producing actinomycetales strain isolated from a Macau mangrove ecosystem.</title>
        <authorList>
            <person name="Hu D."/>
        </authorList>
    </citation>
    <scope>NUCLEOTIDE SEQUENCE [LARGE SCALE GENOMIC DNA]</scope>
    <source>
        <strain evidence="9 10">2297</strain>
    </source>
</reference>
<evidence type="ECO:0000259" key="7">
    <source>
        <dbReference type="Pfam" id="PF00441"/>
    </source>
</evidence>
<dbReference type="Gene3D" id="1.20.140.10">
    <property type="entry name" value="Butyryl-CoA Dehydrogenase, subunit A, domain 3"/>
    <property type="match status" value="1"/>
</dbReference>
<dbReference type="GO" id="GO:0050660">
    <property type="term" value="F:flavin adenine dinucleotide binding"/>
    <property type="evidence" value="ECO:0007669"/>
    <property type="project" value="InterPro"/>
</dbReference>
<dbReference type="InterPro" id="IPR009100">
    <property type="entry name" value="AcylCoA_DH/oxidase_NM_dom_sf"/>
</dbReference>
<dbReference type="Gene3D" id="2.40.110.10">
    <property type="entry name" value="Butyryl-CoA Dehydrogenase, subunit A, domain 2"/>
    <property type="match status" value="1"/>
</dbReference>
<gene>
    <name evidence="9" type="ORF">DVZ84_22310</name>
</gene>
<comment type="caution">
    <text evidence="9">The sequence shown here is derived from an EMBL/GenBank/DDBJ whole genome shotgun (WGS) entry which is preliminary data.</text>
</comment>
<dbReference type="InterPro" id="IPR006091">
    <property type="entry name" value="Acyl-CoA_Oxase/DH_mid-dom"/>
</dbReference>
<keyword evidence="3 5" id="KW-0285">Flavoprotein</keyword>
<dbReference type="Gene3D" id="1.10.540.10">
    <property type="entry name" value="Acyl-CoA dehydrogenase/oxidase, N-terminal domain"/>
    <property type="match status" value="1"/>
</dbReference>
<evidence type="ECO:0000313" key="10">
    <source>
        <dbReference type="Proteomes" id="UP000253742"/>
    </source>
</evidence>
<name>A0A369V4M2_9ACTN</name>
<dbReference type="InterPro" id="IPR036250">
    <property type="entry name" value="AcylCo_DH-like_C"/>
</dbReference>
<evidence type="ECO:0000256" key="2">
    <source>
        <dbReference type="ARBA" id="ARBA00009347"/>
    </source>
</evidence>
<feature type="compositionally biased region" description="Basic and acidic residues" evidence="6">
    <location>
        <begin position="13"/>
        <end position="25"/>
    </location>
</feature>
<evidence type="ECO:0000256" key="1">
    <source>
        <dbReference type="ARBA" id="ARBA00001974"/>
    </source>
</evidence>
<dbReference type="CDD" id="cd00567">
    <property type="entry name" value="ACAD"/>
    <property type="match status" value="1"/>
</dbReference>
<comment type="cofactor">
    <cofactor evidence="1 5">
        <name>FAD</name>
        <dbReference type="ChEBI" id="CHEBI:57692"/>
    </cofactor>
</comment>
<dbReference type="InterPro" id="IPR009075">
    <property type="entry name" value="AcylCo_DH/oxidase_C"/>
</dbReference>
<dbReference type="EMBL" id="QQBH01000015">
    <property type="protein sequence ID" value="RDD86840.1"/>
    <property type="molecule type" value="Genomic_DNA"/>
</dbReference>
<dbReference type="SUPFAM" id="SSF56645">
    <property type="entry name" value="Acyl-CoA dehydrogenase NM domain-like"/>
    <property type="match status" value="1"/>
</dbReference>
<evidence type="ECO:0000256" key="6">
    <source>
        <dbReference type="SAM" id="MobiDB-lite"/>
    </source>
</evidence>
<dbReference type="SUPFAM" id="SSF47203">
    <property type="entry name" value="Acyl-CoA dehydrogenase C-terminal domain-like"/>
    <property type="match status" value="1"/>
</dbReference>
<dbReference type="GO" id="GO:0005886">
    <property type="term" value="C:plasma membrane"/>
    <property type="evidence" value="ECO:0007669"/>
    <property type="project" value="TreeGrafter"/>
</dbReference>
<feature type="region of interest" description="Disordered" evidence="6">
    <location>
        <begin position="493"/>
        <end position="514"/>
    </location>
</feature>
<protein>
    <submittedName>
        <fullName evidence="9">Peptide synthetase</fullName>
    </submittedName>
</protein>
<proteinExistence type="inferred from homology"/>
<sequence>MTEKTLSSAVPGGREERRKDAAAPAEALEKWLGDPAVDANATSFRRGLELDEREELPAEGIDRTRAFGFHRYFVPDWLGGELRTTEELLWLTRVIARRDMNVAVSESTQVWMMLAWIGGDAEQRAHWSDTVLRGGVIPCLAYSEPAHGADLAANDFRAVPEGGQYVLSGEKWPINRGRTSTHVVLLGTTGDDGVPDKRKQSMFLVDRARVVSGAATGVPRVPTYGLRGCDISGVAFDDARVDASARLGAEGEGLELSLRGLLITRTLCTGLSLGTADTMLRTVSRFLSGRTLYDGPASEIPYVSEALANAYLSLLVAECESLVAMRGLHLYTEEFSVWGNAAKVQVARLADHAAKALARTLGARSYMRAPEHAGIFQKMLRDGAVVSVFDGSEPVCLDSITLQLAAVAKAHGRHRDEDWAALYDLRADLPPFHPDRVSVFGRGRDAVLAGLPTLIDRLAGLAPTAGCDAERLAALRAGAEGLRQRLDTLFRRVEEERRSPERTNHSPDSAKTTSPRLMRLAGELCALHASVAALGVWLYNRDHLDAFFADGAWLQAALAREEVHEYGIGDLDPAVTRQLVDRMNAQRERNEFFSVRTVRQARPGAPEASGADRPATAL</sequence>
<evidence type="ECO:0000313" key="9">
    <source>
        <dbReference type="EMBL" id="RDD86840.1"/>
    </source>
</evidence>
<accession>A0A369V4M2</accession>
<dbReference type="InterPro" id="IPR037069">
    <property type="entry name" value="AcylCoA_DH/ox_N_sf"/>
</dbReference>
<evidence type="ECO:0000259" key="8">
    <source>
        <dbReference type="Pfam" id="PF02770"/>
    </source>
</evidence>
<organism evidence="9 10">
    <name type="scientific">Streptomyces parvulus</name>
    <dbReference type="NCBI Taxonomy" id="146923"/>
    <lineage>
        <taxon>Bacteria</taxon>
        <taxon>Bacillati</taxon>
        <taxon>Actinomycetota</taxon>
        <taxon>Actinomycetes</taxon>
        <taxon>Kitasatosporales</taxon>
        <taxon>Streptomycetaceae</taxon>
        <taxon>Streptomyces</taxon>
    </lineage>
</organism>
<evidence type="ECO:0000256" key="5">
    <source>
        <dbReference type="RuleBase" id="RU362125"/>
    </source>
</evidence>
<dbReference type="Pfam" id="PF00441">
    <property type="entry name" value="Acyl-CoA_dh_1"/>
    <property type="match status" value="1"/>
</dbReference>
<evidence type="ECO:0000256" key="3">
    <source>
        <dbReference type="ARBA" id="ARBA00022630"/>
    </source>
</evidence>
<dbReference type="OrthoDB" id="3666321at2"/>
<dbReference type="Proteomes" id="UP000253742">
    <property type="component" value="Unassembled WGS sequence"/>
</dbReference>
<dbReference type="GO" id="GO:0003995">
    <property type="term" value="F:acyl-CoA dehydrogenase activity"/>
    <property type="evidence" value="ECO:0007669"/>
    <property type="project" value="TreeGrafter"/>
</dbReference>
<feature type="domain" description="Acyl-CoA oxidase/dehydrogenase middle" evidence="8">
    <location>
        <begin position="139"/>
        <end position="238"/>
    </location>
</feature>
<feature type="region of interest" description="Disordered" evidence="6">
    <location>
        <begin position="1"/>
        <end position="25"/>
    </location>
</feature>
<comment type="similarity">
    <text evidence="2 5">Belongs to the acyl-CoA dehydrogenase family.</text>
</comment>
<dbReference type="InterPro" id="IPR046373">
    <property type="entry name" value="Acyl-CoA_Oxase/DH_mid-dom_sf"/>
</dbReference>
<feature type="compositionally biased region" description="Basic and acidic residues" evidence="6">
    <location>
        <begin position="493"/>
        <end position="505"/>
    </location>
</feature>
<keyword evidence="4 5" id="KW-0274">FAD</keyword>
<keyword evidence="5" id="KW-0560">Oxidoreductase</keyword>
<dbReference type="PANTHER" id="PTHR43884">
    <property type="entry name" value="ACYL-COA DEHYDROGENASE"/>
    <property type="match status" value="1"/>
</dbReference>
<evidence type="ECO:0000256" key="4">
    <source>
        <dbReference type="ARBA" id="ARBA00022827"/>
    </source>
</evidence>
<dbReference type="PANTHER" id="PTHR43884:SF19">
    <property type="entry name" value="ACYL-COA DEHYDROGENASE FADE4-RELATED"/>
    <property type="match status" value="1"/>
</dbReference>